<proteinExistence type="predicted"/>
<organism evidence="1">
    <name type="scientific">marine sediment metagenome</name>
    <dbReference type="NCBI Taxonomy" id="412755"/>
    <lineage>
        <taxon>unclassified sequences</taxon>
        <taxon>metagenomes</taxon>
        <taxon>ecological metagenomes</taxon>
    </lineage>
</organism>
<reference evidence="1" key="1">
    <citation type="journal article" date="2014" name="Front. Microbiol.">
        <title>High frequency of phylogenetically diverse reductive dehalogenase-homologous genes in deep subseafloor sedimentary metagenomes.</title>
        <authorList>
            <person name="Kawai M."/>
            <person name="Futagami T."/>
            <person name="Toyoda A."/>
            <person name="Takaki Y."/>
            <person name="Nishi S."/>
            <person name="Hori S."/>
            <person name="Arai W."/>
            <person name="Tsubouchi T."/>
            <person name="Morono Y."/>
            <person name="Uchiyama I."/>
            <person name="Ito T."/>
            <person name="Fujiyama A."/>
            <person name="Inagaki F."/>
            <person name="Takami H."/>
        </authorList>
    </citation>
    <scope>NUCLEOTIDE SEQUENCE</scope>
    <source>
        <strain evidence="1">Expedition CK06-06</strain>
    </source>
</reference>
<protein>
    <recommendedName>
        <fullName evidence="2">Peptidase M15C domain-containing protein</fullName>
    </recommendedName>
</protein>
<accession>X0SHW8</accession>
<gene>
    <name evidence="1" type="ORF">S01H1_00720</name>
</gene>
<evidence type="ECO:0008006" key="2">
    <source>
        <dbReference type="Google" id="ProtNLM"/>
    </source>
</evidence>
<comment type="caution">
    <text evidence="1">The sequence shown here is derived from an EMBL/GenBank/DDBJ whole genome shotgun (WGS) entry which is preliminary data.</text>
</comment>
<sequence>MSLGADRRTFTHMQALLVLHAEQLGYGIAGKWWYRPTDSDVGHKESLHHKSLAIDYDLYLADGTYLDSGNEHSELHDYWDSIGGNARIDKDMNHYSFGDYGGVR</sequence>
<name>X0SHW8_9ZZZZ</name>
<dbReference type="EMBL" id="BARS01000271">
    <property type="protein sequence ID" value="GAF74716.1"/>
    <property type="molecule type" value="Genomic_DNA"/>
</dbReference>
<evidence type="ECO:0000313" key="1">
    <source>
        <dbReference type="EMBL" id="GAF74716.1"/>
    </source>
</evidence>
<dbReference type="AlphaFoldDB" id="X0SHW8"/>